<keyword evidence="3" id="KW-1185">Reference proteome</keyword>
<dbReference type="EMBL" id="MU853401">
    <property type="protein sequence ID" value="KAK4138742.1"/>
    <property type="molecule type" value="Genomic_DNA"/>
</dbReference>
<feature type="region of interest" description="Disordered" evidence="1">
    <location>
        <begin position="1"/>
        <end position="73"/>
    </location>
</feature>
<evidence type="ECO:0000313" key="3">
    <source>
        <dbReference type="Proteomes" id="UP001304895"/>
    </source>
</evidence>
<proteinExistence type="predicted"/>
<protein>
    <submittedName>
        <fullName evidence="2">Uncharacterized protein</fullName>
    </submittedName>
</protein>
<dbReference type="Proteomes" id="UP001304895">
    <property type="component" value="Unassembled WGS sequence"/>
</dbReference>
<feature type="compositionally biased region" description="Polar residues" evidence="1">
    <location>
        <begin position="134"/>
        <end position="144"/>
    </location>
</feature>
<feature type="region of interest" description="Disordered" evidence="1">
    <location>
        <begin position="111"/>
        <end position="151"/>
    </location>
</feature>
<feature type="compositionally biased region" description="Basic and acidic residues" evidence="1">
    <location>
        <begin position="55"/>
        <end position="70"/>
    </location>
</feature>
<sequence>MSSPARLLRRRRPPSFRARTDTDRAFVVQKKLPPSLSTMGKPPPHLTDSASCPLSRERPTSRRSSHRDVDNSFTKTAFIGWTETDKTTAPACARPVSPVMMRPARFSVSLRPPRAQPVAHGPSSAPSVGRDTDSPNSAANSSGRSLHCRPSPSPWVGFISILLRYPGRCGLTRD</sequence>
<comment type="caution">
    <text evidence="2">The sequence shown here is derived from an EMBL/GenBank/DDBJ whole genome shotgun (WGS) entry which is preliminary data.</text>
</comment>
<accession>A0AAN6ZHL9</accession>
<evidence type="ECO:0000256" key="1">
    <source>
        <dbReference type="SAM" id="MobiDB-lite"/>
    </source>
</evidence>
<reference evidence="2" key="2">
    <citation type="submission" date="2023-05" db="EMBL/GenBank/DDBJ databases">
        <authorList>
            <consortium name="Lawrence Berkeley National Laboratory"/>
            <person name="Steindorff A."/>
            <person name="Hensen N."/>
            <person name="Bonometti L."/>
            <person name="Westerberg I."/>
            <person name="Brannstrom I.O."/>
            <person name="Guillou S."/>
            <person name="Cros-Aarteil S."/>
            <person name="Calhoun S."/>
            <person name="Haridas S."/>
            <person name="Kuo A."/>
            <person name="Mondo S."/>
            <person name="Pangilinan J."/>
            <person name="Riley R."/>
            <person name="Labutti K."/>
            <person name="Andreopoulos B."/>
            <person name="Lipzen A."/>
            <person name="Chen C."/>
            <person name="Yanf M."/>
            <person name="Daum C."/>
            <person name="Ng V."/>
            <person name="Clum A."/>
            <person name="Ohm R."/>
            <person name="Martin F."/>
            <person name="Silar P."/>
            <person name="Natvig D."/>
            <person name="Lalanne C."/>
            <person name="Gautier V."/>
            <person name="Ament-Velasquez S.L."/>
            <person name="Kruys A."/>
            <person name="Hutchinson M.I."/>
            <person name="Powell A.J."/>
            <person name="Barry K."/>
            <person name="Miller A.N."/>
            <person name="Grigoriev I.V."/>
            <person name="Debuchy R."/>
            <person name="Gladieux P."/>
            <person name="Thoren M.H."/>
            <person name="Johannesson H."/>
        </authorList>
    </citation>
    <scope>NUCLEOTIDE SEQUENCE</scope>
    <source>
        <strain evidence="2">CBS 123565</strain>
    </source>
</reference>
<name>A0AAN6ZHL9_9PEZI</name>
<reference evidence="2" key="1">
    <citation type="journal article" date="2023" name="Mol. Phylogenet. Evol.">
        <title>Genome-scale phylogeny and comparative genomics of the fungal order Sordariales.</title>
        <authorList>
            <person name="Hensen N."/>
            <person name="Bonometti L."/>
            <person name="Westerberg I."/>
            <person name="Brannstrom I.O."/>
            <person name="Guillou S."/>
            <person name="Cros-Aarteil S."/>
            <person name="Calhoun S."/>
            <person name="Haridas S."/>
            <person name="Kuo A."/>
            <person name="Mondo S."/>
            <person name="Pangilinan J."/>
            <person name="Riley R."/>
            <person name="LaButti K."/>
            <person name="Andreopoulos B."/>
            <person name="Lipzen A."/>
            <person name="Chen C."/>
            <person name="Yan M."/>
            <person name="Daum C."/>
            <person name="Ng V."/>
            <person name="Clum A."/>
            <person name="Steindorff A."/>
            <person name="Ohm R.A."/>
            <person name="Martin F."/>
            <person name="Silar P."/>
            <person name="Natvig D.O."/>
            <person name="Lalanne C."/>
            <person name="Gautier V."/>
            <person name="Ament-Velasquez S.L."/>
            <person name="Kruys A."/>
            <person name="Hutchinson M.I."/>
            <person name="Powell A.J."/>
            <person name="Barry K."/>
            <person name="Miller A.N."/>
            <person name="Grigoriev I.V."/>
            <person name="Debuchy R."/>
            <person name="Gladieux P."/>
            <person name="Hiltunen Thoren M."/>
            <person name="Johannesson H."/>
        </authorList>
    </citation>
    <scope>NUCLEOTIDE SEQUENCE</scope>
    <source>
        <strain evidence="2">CBS 123565</strain>
    </source>
</reference>
<dbReference type="AlphaFoldDB" id="A0AAN6ZHL9"/>
<evidence type="ECO:0000313" key="2">
    <source>
        <dbReference type="EMBL" id="KAK4138742.1"/>
    </source>
</evidence>
<gene>
    <name evidence="2" type="ORF">BT67DRAFT_20849</name>
</gene>
<organism evidence="2 3">
    <name type="scientific">Trichocladium antarcticum</name>
    <dbReference type="NCBI Taxonomy" id="1450529"/>
    <lineage>
        <taxon>Eukaryota</taxon>
        <taxon>Fungi</taxon>
        <taxon>Dikarya</taxon>
        <taxon>Ascomycota</taxon>
        <taxon>Pezizomycotina</taxon>
        <taxon>Sordariomycetes</taxon>
        <taxon>Sordariomycetidae</taxon>
        <taxon>Sordariales</taxon>
        <taxon>Chaetomiaceae</taxon>
        <taxon>Trichocladium</taxon>
    </lineage>
</organism>